<dbReference type="Pfam" id="PF13499">
    <property type="entry name" value="EF-hand_7"/>
    <property type="match status" value="1"/>
</dbReference>
<dbReference type="SUPFAM" id="SSF47473">
    <property type="entry name" value="EF-hand"/>
    <property type="match status" value="1"/>
</dbReference>
<dbReference type="PANTHER" id="PTHR23048:SF0">
    <property type="entry name" value="CALMODULIN LIKE 3"/>
    <property type="match status" value="1"/>
</dbReference>
<protein>
    <submittedName>
        <fullName evidence="6">CALMS protein</fullName>
    </submittedName>
</protein>
<evidence type="ECO:0000256" key="4">
    <source>
        <dbReference type="ARBA" id="ARBA00022837"/>
    </source>
</evidence>
<dbReference type="InterPro" id="IPR011992">
    <property type="entry name" value="EF-hand-dom_pair"/>
</dbReference>
<proteinExistence type="inferred from homology"/>
<dbReference type="PROSITE" id="PS50222">
    <property type="entry name" value="EF_HAND_2"/>
    <property type="match status" value="2"/>
</dbReference>
<evidence type="ECO:0000313" key="6">
    <source>
        <dbReference type="EMBL" id="NXN89800.1"/>
    </source>
</evidence>
<dbReference type="InterPro" id="IPR050230">
    <property type="entry name" value="CALM/Myosin/TropC-like"/>
</dbReference>
<feature type="non-terminal residue" evidence="6">
    <location>
        <position position="143"/>
    </location>
</feature>
<dbReference type="Proteomes" id="UP000532545">
    <property type="component" value="Unassembled WGS sequence"/>
</dbReference>
<evidence type="ECO:0000256" key="1">
    <source>
        <dbReference type="ARBA" id="ARBA00009763"/>
    </source>
</evidence>
<dbReference type="InterPro" id="IPR002048">
    <property type="entry name" value="EF_hand_dom"/>
</dbReference>
<dbReference type="InterPro" id="IPR018247">
    <property type="entry name" value="EF_Hand_1_Ca_BS"/>
</dbReference>
<accession>A0A7L1MQR0</accession>
<dbReference type="SMART" id="SM00054">
    <property type="entry name" value="EFh"/>
    <property type="match status" value="2"/>
</dbReference>
<keyword evidence="3" id="KW-0677">Repeat</keyword>
<comment type="similarity">
    <text evidence="1">Belongs to the calmodulin family.</text>
</comment>
<sequence>MAERLSEEKIAEIREAFSLFDRDGDGLMGGEDVGTAMRSLGHNPSEGELRAVLGERGRTGGVDFAEFLALVAGRMRDENGDEEEEEEEIREAFRVFDRNGSGFVSAAELRHVLTKVGERMTDREVDEMMGEAECDHRGQVRGE</sequence>
<name>A0A7L1MQR0_BOMGA</name>
<feature type="non-terminal residue" evidence="6">
    <location>
        <position position="1"/>
    </location>
</feature>
<dbReference type="OrthoDB" id="26525at2759"/>
<dbReference type="FunFam" id="1.10.238.10:FF:000527">
    <property type="entry name" value="Calmodulin-3"/>
    <property type="match status" value="1"/>
</dbReference>
<dbReference type="Gene3D" id="1.10.238.10">
    <property type="entry name" value="EF-hand"/>
    <property type="match status" value="2"/>
</dbReference>
<keyword evidence="2" id="KW-0479">Metal-binding</keyword>
<evidence type="ECO:0000259" key="5">
    <source>
        <dbReference type="PROSITE" id="PS50222"/>
    </source>
</evidence>
<reference evidence="6 7" key="1">
    <citation type="submission" date="2019-09" db="EMBL/GenBank/DDBJ databases">
        <title>Bird 10,000 Genomes (B10K) Project - Family phase.</title>
        <authorList>
            <person name="Zhang G."/>
        </authorList>
    </citation>
    <scope>NUCLEOTIDE SEQUENCE [LARGE SCALE GENOMIC DNA]</scope>
    <source>
        <strain evidence="6">B10K-DU-002-23</strain>
        <tissue evidence="6">Muscle</tissue>
    </source>
</reference>
<feature type="domain" description="EF-hand" evidence="5">
    <location>
        <begin position="84"/>
        <end position="119"/>
    </location>
</feature>
<evidence type="ECO:0000313" key="7">
    <source>
        <dbReference type="Proteomes" id="UP000532545"/>
    </source>
</evidence>
<keyword evidence="7" id="KW-1185">Reference proteome</keyword>
<dbReference type="EMBL" id="VXBU01018171">
    <property type="protein sequence ID" value="NXN89800.1"/>
    <property type="molecule type" value="Genomic_DNA"/>
</dbReference>
<dbReference type="Pfam" id="PF13405">
    <property type="entry name" value="EF-hand_6"/>
    <property type="match status" value="1"/>
</dbReference>
<evidence type="ECO:0000256" key="3">
    <source>
        <dbReference type="ARBA" id="ARBA00022737"/>
    </source>
</evidence>
<evidence type="ECO:0000256" key="2">
    <source>
        <dbReference type="ARBA" id="ARBA00022723"/>
    </source>
</evidence>
<comment type="caution">
    <text evidence="6">The sequence shown here is derived from an EMBL/GenBank/DDBJ whole genome shotgun (WGS) entry which is preliminary data.</text>
</comment>
<dbReference type="PROSITE" id="PS00018">
    <property type="entry name" value="EF_HAND_1"/>
    <property type="match status" value="2"/>
</dbReference>
<dbReference type="AlphaFoldDB" id="A0A7L1MQR0"/>
<dbReference type="GO" id="GO:0005509">
    <property type="term" value="F:calcium ion binding"/>
    <property type="evidence" value="ECO:0007669"/>
    <property type="project" value="InterPro"/>
</dbReference>
<keyword evidence="4" id="KW-0106">Calcium</keyword>
<gene>
    <name evidence="6" type="primary">Ccm1</name>
    <name evidence="6" type="ORF">BOMGAR_R02841</name>
</gene>
<organism evidence="6 7">
    <name type="scientific">Bombycilla garrulus</name>
    <name type="common">Bohemian waxwing</name>
    <name type="synonym">Lanius garrulus</name>
    <dbReference type="NCBI Taxonomy" id="125297"/>
    <lineage>
        <taxon>Eukaryota</taxon>
        <taxon>Metazoa</taxon>
        <taxon>Chordata</taxon>
        <taxon>Craniata</taxon>
        <taxon>Vertebrata</taxon>
        <taxon>Euteleostomi</taxon>
        <taxon>Archelosauria</taxon>
        <taxon>Archosauria</taxon>
        <taxon>Dinosauria</taxon>
        <taxon>Saurischia</taxon>
        <taxon>Theropoda</taxon>
        <taxon>Coelurosauria</taxon>
        <taxon>Aves</taxon>
        <taxon>Neognathae</taxon>
        <taxon>Neoaves</taxon>
        <taxon>Telluraves</taxon>
        <taxon>Australaves</taxon>
        <taxon>Passeriformes</taxon>
        <taxon>Bombycillidae</taxon>
        <taxon>Bombycilla</taxon>
    </lineage>
</organism>
<dbReference type="CDD" id="cd00051">
    <property type="entry name" value="EFh"/>
    <property type="match status" value="2"/>
</dbReference>
<feature type="domain" description="EF-hand" evidence="5">
    <location>
        <begin position="8"/>
        <end position="43"/>
    </location>
</feature>
<dbReference type="PANTHER" id="PTHR23048">
    <property type="entry name" value="MYOSIN LIGHT CHAIN 1, 3"/>
    <property type="match status" value="1"/>
</dbReference>
<dbReference type="GO" id="GO:0016460">
    <property type="term" value="C:myosin II complex"/>
    <property type="evidence" value="ECO:0007669"/>
    <property type="project" value="TreeGrafter"/>
</dbReference>